<dbReference type="PANTHER" id="PTHR13355:SF11">
    <property type="entry name" value="GLUCOSAMINE 6-PHOSPHATE N-ACETYLTRANSFERASE"/>
    <property type="match status" value="1"/>
</dbReference>
<comment type="caution">
    <text evidence="2">The sequence shown here is derived from an EMBL/GenBank/DDBJ whole genome shotgun (WGS) entry which is preliminary data.</text>
</comment>
<evidence type="ECO:0000259" key="1">
    <source>
        <dbReference type="PROSITE" id="PS51186"/>
    </source>
</evidence>
<dbReference type="PROSITE" id="PS51186">
    <property type="entry name" value="GNAT"/>
    <property type="match status" value="1"/>
</dbReference>
<proteinExistence type="predicted"/>
<reference evidence="2 3" key="1">
    <citation type="submission" date="2023-06" db="EMBL/GenBank/DDBJ databases">
        <title>Sporosarcina sp. nov., isolated from Korean traditional fermented seafood 'Jeotgal'.</title>
        <authorList>
            <person name="Yang A.-I."/>
            <person name="Shin N.-R."/>
        </authorList>
    </citation>
    <scope>NUCLEOTIDE SEQUENCE [LARGE SCALE GENOMIC DNA]</scope>
    <source>
        <strain evidence="2 3">KCTC3840</strain>
    </source>
</reference>
<dbReference type="Proteomes" id="UP001280629">
    <property type="component" value="Unassembled WGS sequence"/>
</dbReference>
<dbReference type="EC" id="2.3.1.-" evidence="2"/>
<dbReference type="InterPro" id="IPR016181">
    <property type="entry name" value="Acyl_CoA_acyltransferase"/>
</dbReference>
<dbReference type="EMBL" id="JAUBDH010000002">
    <property type="protein sequence ID" value="MDW0109426.1"/>
    <property type="molecule type" value="Genomic_DNA"/>
</dbReference>
<dbReference type="CDD" id="cd04301">
    <property type="entry name" value="NAT_SF"/>
    <property type="match status" value="1"/>
</dbReference>
<dbReference type="GO" id="GO:0016746">
    <property type="term" value="F:acyltransferase activity"/>
    <property type="evidence" value="ECO:0007669"/>
    <property type="project" value="UniProtKB-KW"/>
</dbReference>
<sequence>MYVVKIAASDIEREAAFTVRKKVFVEEQGVPLTLELDEFDKSASHFLVYDGPKAIAAGRIRNVGSDVGKVERVCVLKEYRGKHLGVLIMKALEKHAEQTGIHKILLNAQSYAIPFYEKLGYRVTSPEFMDADIPHRAMEKQIELTV</sequence>
<keyword evidence="3" id="KW-1185">Reference proteome</keyword>
<protein>
    <submittedName>
        <fullName evidence="2">GNAT family N-acetyltransferase</fullName>
        <ecNumber evidence="2">2.3.1.-</ecNumber>
    </submittedName>
</protein>
<keyword evidence="2" id="KW-0808">Transferase</keyword>
<dbReference type="InterPro" id="IPR039143">
    <property type="entry name" value="GNPNAT1-like"/>
</dbReference>
<dbReference type="PANTHER" id="PTHR13355">
    <property type="entry name" value="GLUCOSAMINE 6-PHOSPHATE N-ACETYLTRANSFERASE"/>
    <property type="match status" value="1"/>
</dbReference>
<evidence type="ECO:0000313" key="3">
    <source>
        <dbReference type="Proteomes" id="UP001280629"/>
    </source>
</evidence>
<feature type="domain" description="N-acetyltransferase" evidence="1">
    <location>
        <begin position="4"/>
        <end position="143"/>
    </location>
</feature>
<dbReference type="InterPro" id="IPR000182">
    <property type="entry name" value="GNAT_dom"/>
</dbReference>
<accession>A0ABU4FXI2</accession>
<dbReference type="Pfam" id="PF13673">
    <property type="entry name" value="Acetyltransf_10"/>
    <property type="match status" value="1"/>
</dbReference>
<dbReference type="RefSeq" id="WP_317934938.1">
    <property type="nucleotide sequence ID" value="NZ_JAUBDH010000002.1"/>
</dbReference>
<dbReference type="Gene3D" id="3.40.630.30">
    <property type="match status" value="1"/>
</dbReference>
<dbReference type="SUPFAM" id="SSF55729">
    <property type="entry name" value="Acyl-CoA N-acyltransferases (Nat)"/>
    <property type="match status" value="1"/>
</dbReference>
<name>A0ABU4FXI2_9BACL</name>
<evidence type="ECO:0000313" key="2">
    <source>
        <dbReference type="EMBL" id="MDW0109426.1"/>
    </source>
</evidence>
<organism evidence="2 3">
    <name type="scientific">Sporosarcina aquimarina</name>
    <dbReference type="NCBI Taxonomy" id="114975"/>
    <lineage>
        <taxon>Bacteria</taxon>
        <taxon>Bacillati</taxon>
        <taxon>Bacillota</taxon>
        <taxon>Bacilli</taxon>
        <taxon>Bacillales</taxon>
        <taxon>Caryophanaceae</taxon>
        <taxon>Sporosarcina</taxon>
    </lineage>
</organism>
<keyword evidence="2" id="KW-0012">Acyltransferase</keyword>
<gene>
    <name evidence="2" type="ORF">QT716_05075</name>
</gene>